<dbReference type="Proteomes" id="UP000185109">
    <property type="component" value="Plasmid pRsp8C3c"/>
</dbReference>
<organism evidence="1 2">
    <name type="scientific">Rhizobium etli 8C-3</name>
    <dbReference type="NCBI Taxonomy" id="538025"/>
    <lineage>
        <taxon>Bacteria</taxon>
        <taxon>Pseudomonadati</taxon>
        <taxon>Pseudomonadota</taxon>
        <taxon>Alphaproteobacteria</taxon>
        <taxon>Hyphomicrobiales</taxon>
        <taxon>Rhizobiaceae</taxon>
        <taxon>Rhizobium/Agrobacterium group</taxon>
        <taxon>Rhizobium</taxon>
    </lineage>
</organism>
<geneLocation type="plasmid" evidence="2">
    <name>prsp8c3c</name>
</geneLocation>
<dbReference type="EMBL" id="CP017244">
    <property type="protein sequence ID" value="APO79068.1"/>
    <property type="molecule type" value="Genomic_DNA"/>
</dbReference>
<gene>
    <name evidence="1" type="ORF">AM571_PC01336</name>
</gene>
<evidence type="ECO:0000313" key="2">
    <source>
        <dbReference type="Proteomes" id="UP000185109"/>
    </source>
</evidence>
<sequence>MEPAATAAVPAAAIEVLEVTTRTLMKPAIMAAQLIPIAELSPGPIDGKMIRCPLTKLLIAAWCGPGFRPVLDRLCCLWPV</sequence>
<reference evidence="1 2" key="1">
    <citation type="submission" date="2016-09" db="EMBL/GenBank/DDBJ databases">
        <title>The complete genome sequences of Rhizobium gallicum, symbiovars gallicum and phaseoli, symbionts associated to common bean (Phaseolus vulgaris).</title>
        <authorList>
            <person name="Bustos P."/>
            <person name="Santamaria R.I."/>
            <person name="Perez-Carrascal O.M."/>
            <person name="Juarez S."/>
            <person name="Lozano L."/>
            <person name="Martinez-Flores I."/>
            <person name="Martinez-Romero E."/>
            <person name="Cevallos M."/>
            <person name="Romero D."/>
            <person name="Davila G."/>
            <person name="Gonzalez V."/>
        </authorList>
    </citation>
    <scope>NUCLEOTIDE SEQUENCE [LARGE SCALE GENOMIC DNA]</scope>
    <source>
        <strain evidence="1 2">8C-3</strain>
        <plasmid evidence="2">Plasmid prsp8c3c</plasmid>
    </source>
</reference>
<protein>
    <submittedName>
        <fullName evidence="1">Uncharacterized protein</fullName>
    </submittedName>
</protein>
<dbReference type="AlphaFoldDB" id="A0A1L5PFV1"/>
<proteinExistence type="predicted"/>
<evidence type="ECO:0000313" key="1">
    <source>
        <dbReference type="EMBL" id="APO79068.1"/>
    </source>
</evidence>
<name>A0A1L5PFV1_RHIET</name>
<accession>A0A1L5PFV1</accession>
<keyword evidence="1" id="KW-0614">Plasmid</keyword>